<evidence type="ECO:0000256" key="13">
    <source>
        <dbReference type="RuleBase" id="RU365064"/>
    </source>
</evidence>
<dbReference type="GO" id="GO:0005789">
    <property type="term" value="C:endoplasmic reticulum membrane"/>
    <property type="evidence" value="ECO:0007669"/>
    <property type="project" value="UniProtKB-SubCell"/>
</dbReference>
<protein>
    <recommendedName>
        <fullName evidence="12 13">GPI alpha-1,4-mannosyltransferase I, catalytic subunit</fullName>
        <ecNumber evidence="13">2.4.1.-</ecNumber>
    </recommendedName>
    <alternativeName>
        <fullName evidence="13">GPI mannosyltransferase I</fullName>
    </alternativeName>
</protein>
<evidence type="ECO:0000256" key="5">
    <source>
        <dbReference type="ARBA" id="ARBA00022676"/>
    </source>
</evidence>
<name>A0A813NC12_9BILA</name>
<feature type="transmembrane region" description="Helical" evidence="13">
    <location>
        <begin position="97"/>
        <end position="114"/>
    </location>
</feature>
<gene>
    <name evidence="14" type="ORF">OXX778_LOCUS3186</name>
</gene>
<dbReference type="GO" id="GO:0051751">
    <property type="term" value="F:alpha-1,4-mannosyltransferase activity"/>
    <property type="evidence" value="ECO:0007669"/>
    <property type="project" value="InterPro"/>
</dbReference>
<evidence type="ECO:0000256" key="4">
    <source>
        <dbReference type="ARBA" id="ARBA00022502"/>
    </source>
</evidence>
<feature type="transmembrane region" description="Helical" evidence="13">
    <location>
        <begin position="191"/>
        <end position="209"/>
    </location>
</feature>
<comment type="subcellular location">
    <subcellularLocation>
        <location evidence="1 13">Endoplasmic reticulum membrane</location>
        <topology evidence="1 13">Multi-pass membrane protein</topology>
    </subcellularLocation>
</comment>
<evidence type="ECO:0000256" key="10">
    <source>
        <dbReference type="ARBA" id="ARBA00023136"/>
    </source>
</evidence>
<evidence type="ECO:0000256" key="3">
    <source>
        <dbReference type="ARBA" id="ARBA00011071"/>
    </source>
</evidence>
<dbReference type="GO" id="GO:1990529">
    <property type="term" value="C:glycosylphosphatidylinositol-mannosyltransferase I complex"/>
    <property type="evidence" value="ECO:0007669"/>
    <property type="project" value="TreeGrafter"/>
</dbReference>
<keyword evidence="10 13" id="KW-0472">Membrane</keyword>
<organism evidence="14 15">
    <name type="scientific">Brachionus calyciflorus</name>
    <dbReference type="NCBI Taxonomy" id="104777"/>
    <lineage>
        <taxon>Eukaryota</taxon>
        <taxon>Metazoa</taxon>
        <taxon>Spiralia</taxon>
        <taxon>Gnathifera</taxon>
        <taxon>Rotifera</taxon>
        <taxon>Eurotatoria</taxon>
        <taxon>Monogononta</taxon>
        <taxon>Pseudotrocha</taxon>
        <taxon>Ploima</taxon>
        <taxon>Brachionidae</taxon>
        <taxon>Brachionus</taxon>
    </lineage>
</organism>
<comment type="function">
    <text evidence="11 13">Catalytic subunit of the glycosylphosphatidylinositol-mannosyltransferase I complex which catalyzes the transfer of the first mannose, via an alpha-1,4 bond from a dolichol-phosphate-mannose (Dol-P-Man) to the glucosaminyl acyl phosphatidylinositol (GlcN-(acyl)PI) intermediate to generate alpha-D-Man-(1-&gt;4)-alpha-D-GlcN-(1-&gt;6)-(1-radyl,2-acyl-sn-glycero-3-phospho)-2-acyl-inositol and participates in the sixth step of the glycosylphosphatidylinositol-anchor biosynthesis.</text>
</comment>
<feature type="transmembrane region" description="Helical" evidence="13">
    <location>
        <begin position="120"/>
        <end position="147"/>
    </location>
</feature>
<comment type="similarity">
    <text evidence="3 13">Belongs to the PIGM family.</text>
</comment>
<dbReference type="GO" id="GO:0006506">
    <property type="term" value="P:GPI anchor biosynthetic process"/>
    <property type="evidence" value="ECO:0007669"/>
    <property type="project" value="UniProtKB-UniPathway"/>
</dbReference>
<dbReference type="AlphaFoldDB" id="A0A813NC12"/>
<feature type="transmembrane region" description="Helical" evidence="13">
    <location>
        <begin position="159"/>
        <end position="179"/>
    </location>
</feature>
<comment type="caution">
    <text evidence="13">Lacks conserved residue(s) required for the propagation of feature annotation.</text>
</comment>
<evidence type="ECO:0000256" key="7">
    <source>
        <dbReference type="ARBA" id="ARBA00022692"/>
    </source>
</evidence>
<accession>A0A813NC12</accession>
<evidence type="ECO:0000256" key="9">
    <source>
        <dbReference type="ARBA" id="ARBA00022989"/>
    </source>
</evidence>
<dbReference type="InterPro" id="IPR007704">
    <property type="entry name" value="PIG-M"/>
</dbReference>
<dbReference type="EC" id="2.4.1.-" evidence="13"/>
<evidence type="ECO:0000256" key="2">
    <source>
        <dbReference type="ARBA" id="ARBA00004687"/>
    </source>
</evidence>
<evidence type="ECO:0000256" key="8">
    <source>
        <dbReference type="ARBA" id="ARBA00022824"/>
    </source>
</evidence>
<dbReference type="Proteomes" id="UP000663879">
    <property type="component" value="Unassembled WGS sequence"/>
</dbReference>
<dbReference type="UniPathway" id="UPA00196"/>
<dbReference type="OrthoDB" id="1741594at2759"/>
<evidence type="ECO:0000256" key="6">
    <source>
        <dbReference type="ARBA" id="ARBA00022679"/>
    </source>
</evidence>
<feature type="transmembrane region" description="Helical" evidence="13">
    <location>
        <begin position="36"/>
        <end position="55"/>
    </location>
</feature>
<proteinExistence type="inferred from homology"/>
<keyword evidence="8 13" id="KW-0256">Endoplasmic reticulum</keyword>
<comment type="pathway">
    <text evidence="2 13">Glycolipid biosynthesis; glycosylphosphatidylinositol-anchor biosynthesis.</text>
</comment>
<evidence type="ECO:0000256" key="12">
    <source>
        <dbReference type="ARBA" id="ARBA00093608"/>
    </source>
</evidence>
<evidence type="ECO:0000313" key="14">
    <source>
        <dbReference type="EMBL" id="CAF0737062.1"/>
    </source>
</evidence>
<keyword evidence="9 13" id="KW-1133">Transmembrane helix</keyword>
<evidence type="ECO:0000256" key="1">
    <source>
        <dbReference type="ARBA" id="ARBA00004477"/>
    </source>
</evidence>
<sequence>MSHLFSNDLRREMLKFIFSTFLVLQPFDNCDRQSRFILSSIGVLMTLTSLFYYLYGYSFLYETYLYHLERKDVKHNFSPYFYMLYLTDQTNLGVNKFLSFLPQLILIISSSIYIHKSIELCLFVITFTFVTFNKVCTSQYFIWYLSLLPLIIPKLRINIYKAICFFIVWMLAQAMWLYFAYDLEFNGLNTYIGLWLSGLLFTLINCWVLKKAFLDTYNSKSNKFLKFQ</sequence>
<keyword evidence="5 13" id="KW-0328">Glycosyltransferase</keyword>
<dbReference type="Pfam" id="PF05007">
    <property type="entry name" value="Mannosyl_trans"/>
    <property type="match status" value="1"/>
</dbReference>
<evidence type="ECO:0000256" key="11">
    <source>
        <dbReference type="ARBA" id="ARBA00093408"/>
    </source>
</evidence>
<dbReference type="GO" id="GO:0004376">
    <property type="term" value="F:GPI mannosyltransferase activity"/>
    <property type="evidence" value="ECO:0007669"/>
    <property type="project" value="InterPro"/>
</dbReference>
<evidence type="ECO:0000313" key="15">
    <source>
        <dbReference type="Proteomes" id="UP000663879"/>
    </source>
</evidence>
<keyword evidence="6 13" id="KW-0808">Transferase</keyword>
<dbReference type="EMBL" id="CAJNOC010000273">
    <property type="protein sequence ID" value="CAF0737062.1"/>
    <property type="molecule type" value="Genomic_DNA"/>
</dbReference>
<keyword evidence="15" id="KW-1185">Reference proteome</keyword>
<reference evidence="14" key="1">
    <citation type="submission" date="2021-02" db="EMBL/GenBank/DDBJ databases">
        <authorList>
            <person name="Nowell W R."/>
        </authorList>
    </citation>
    <scope>NUCLEOTIDE SEQUENCE</scope>
    <source>
        <strain evidence="14">Ploen Becks lab</strain>
    </source>
</reference>
<dbReference type="PANTHER" id="PTHR12886">
    <property type="entry name" value="PIG-M MANNOSYLTRANSFERASE"/>
    <property type="match status" value="1"/>
</dbReference>
<dbReference type="PANTHER" id="PTHR12886:SF0">
    <property type="entry name" value="GPI MANNOSYLTRANSFERASE 1"/>
    <property type="match status" value="1"/>
</dbReference>
<keyword evidence="7 13" id="KW-0812">Transmembrane</keyword>
<comment type="caution">
    <text evidence="14">The sequence shown here is derived from an EMBL/GenBank/DDBJ whole genome shotgun (WGS) entry which is preliminary data.</text>
</comment>
<keyword evidence="4 13" id="KW-0337">GPI-anchor biosynthesis</keyword>